<accession>A0AAJ0DL45</accession>
<evidence type="ECO:0000313" key="1">
    <source>
        <dbReference type="EMBL" id="KAK3052459.1"/>
    </source>
</evidence>
<dbReference type="PANTHER" id="PTHR38791">
    <property type="entry name" value="ZN(II)2CYS6 TRANSCRIPTION FACTOR (EUROFUNG)-RELATED-RELATED"/>
    <property type="match status" value="1"/>
</dbReference>
<keyword evidence="2" id="KW-1185">Reference proteome</keyword>
<organism evidence="1 2">
    <name type="scientific">Extremus antarcticus</name>
    <dbReference type="NCBI Taxonomy" id="702011"/>
    <lineage>
        <taxon>Eukaryota</taxon>
        <taxon>Fungi</taxon>
        <taxon>Dikarya</taxon>
        <taxon>Ascomycota</taxon>
        <taxon>Pezizomycotina</taxon>
        <taxon>Dothideomycetes</taxon>
        <taxon>Dothideomycetidae</taxon>
        <taxon>Mycosphaerellales</taxon>
        <taxon>Extremaceae</taxon>
        <taxon>Extremus</taxon>
    </lineage>
</organism>
<dbReference type="InterPro" id="IPR053175">
    <property type="entry name" value="DHMBA_Reg_Transcription_Factor"/>
</dbReference>
<dbReference type="EMBL" id="JAWDJX010000020">
    <property type="protein sequence ID" value="KAK3052459.1"/>
    <property type="molecule type" value="Genomic_DNA"/>
</dbReference>
<dbReference type="AlphaFoldDB" id="A0AAJ0DL45"/>
<proteinExistence type="predicted"/>
<evidence type="ECO:0000313" key="2">
    <source>
        <dbReference type="Proteomes" id="UP001271007"/>
    </source>
</evidence>
<comment type="caution">
    <text evidence="1">The sequence shown here is derived from an EMBL/GenBank/DDBJ whole genome shotgun (WGS) entry which is preliminary data.</text>
</comment>
<gene>
    <name evidence="1" type="ORF">LTR09_006313</name>
</gene>
<sequence>MTVDIQGRVESRVQKALRARQLAETASLQPSSLSPTQPDVELCSRLQLILSRTPGEELVSSELCRSPSTDWTANAVSTFFADWIVPSNLLVENTSYLPDLCYGSGKSLCLDRALSAAAFANQSNRYGLGWAAFEARKAYGRAVSALATALQDPVEATKDSTLAALHLMIAGYLPTGRLMDVHHHRGRMALLRLRGSQQFNTSTGRALFRVTHEHAILKCLLRHENPLPEAGSWFDLIGIQTPSQEMARLGIRTTRLCAEIQALFDTPAQDQAWAQGLLSAILLGFQLDADFQSWIDEHACSPERGYAVQPPPPGLVVPSAQMLYLFRDCWLANTWMGCFSKRAHLHEVLLHCFALLNLDANNKAHADSLSMSYVQENDVCLQSQRIIADMIYGICASIPCILGMVDFWGQMSKPETRKPLGGYLSIWPLHVARASCEEGSERDIWLKSMQVSLSQDYGLRFAMHMARRTKTQPWDLK</sequence>
<protein>
    <submittedName>
        <fullName evidence="1">Uncharacterized protein</fullName>
    </submittedName>
</protein>
<dbReference type="Proteomes" id="UP001271007">
    <property type="component" value="Unassembled WGS sequence"/>
</dbReference>
<reference evidence="1" key="1">
    <citation type="submission" date="2023-04" db="EMBL/GenBank/DDBJ databases">
        <title>Black Yeasts Isolated from many extreme environments.</title>
        <authorList>
            <person name="Coleine C."/>
            <person name="Stajich J.E."/>
            <person name="Selbmann L."/>
        </authorList>
    </citation>
    <scope>NUCLEOTIDE SEQUENCE</scope>
    <source>
        <strain evidence="1">CCFEE 5312</strain>
    </source>
</reference>
<name>A0AAJ0DL45_9PEZI</name>